<protein>
    <recommendedName>
        <fullName evidence="3">F-box domain-containing protein</fullName>
    </recommendedName>
</protein>
<dbReference type="OrthoDB" id="3365698at2759"/>
<evidence type="ECO:0008006" key="3">
    <source>
        <dbReference type="Google" id="ProtNLM"/>
    </source>
</evidence>
<dbReference type="InterPro" id="IPR032675">
    <property type="entry name" value="LRR_dom_sf"/>
</dbReference>
<accession>A0A9P7S0U1</accession>
<dbReference type="KEGG" id="more:E1B28_006950"/>
<dbReference type="RefSeq" id="XP_043009737.1">
    <property type="nucleotide sequence ID" value="XM_043151657.1"/>
</dbReference>
<dbReference type="Gene3D" id="3.80.10.10">
    <property type="entry name" value="Ribonuclease Inhibitor"/>
    <property type="match status" value="1"/>
</dbReference>
<reference evidence="1" key="1">
    <citation type="journal article" date="2021" name="Genome Biol. Evol.">
        <title>The assembled and annotated genome of the fairy-ring fungus Marasmius oreades.</title>
        <authorList>
            <person name="Hiltunen M."/>
            <person name="Ament-Velasquez S.L."/>
            <person name="Johannesson H."/>
        </authorList>
    </citation>
    <scope>NUCLEOTIDE SEQUENCE</scope>
    <source>
        <strain evidence="1">03SP1</strain>
    </source>
</reference>
<organism evidence="1 2">
    <name type="scientific">Marasmius oreades</name>
    <name type="common">fairy-ring Marasmius</name>
    <dbReference type="NCBI Taxonomy" id="181124"/>
    <lineage>
        <taxon>Eukaryota</taxon>
        <taxon>Fungi</taxon>
        <taxon>Dikarya</taxon>
        <taxon>Basidiomycota</taxon>
        <taxon>Agaricomycotina</taxon>
        <taxon>Agaricomycetes</taxon>
        <taxon>Agaricomycetidae</taxon>
        <taxon>Agaricales</taxon>
        <taxon>Marasmiineae</taxon>
        <taxon>Marasmiaceae</taxon>
        <taxon>Marasmius</taxon>
    </lineage>
</organism>
<evidence type="ECO:0000313" key="1">
    <source>
        <dbReference type="EMBL" id="KAG7093267.1"/>
    </source>
</evidence>
<dbReference type="EMBL" id="CM032184">
    <property type="protein sequence ID" value="KAG7093267.1"/>
    <property type="molecule type" value="Genomic_DNA"/>
</dbReference>
<evidence type="ECO:0000313" key="2">
    <source>
        <dbReference type="Proteomes" id="UP001049176"/>
    </source>
</evidence>
<name>A0A9P7S0U1_9AGAR</name>
<comment type="caution">
    <text evidence="1">The sequence shown here is derived from an EMBL/GenBank/DDBJ whole genome shotgun (WGS) entry which is preliminary data.</text>
</comment>
<dbReference type="GeneID" id="66076026"/>
<dbReference type="AlphaFoldDB" id="A0A9P7S0U1"/>
<sequence>MSRQQSNDILTHRDVHGRILCQRCHDVVALPNGIRPFHTIEPRFLRSDYVPSDIEISQLTDVIRRVPAEIWEMNFSTLCLSLCEYSLDDDCEDYPLLGLPATIISQVCSHWRIIAKGFPKLWSSINVNLSNPPYNVGLPLEVYFSNSGDYPLKLRIQSDGPILKSSWGLYLWESLSRHIHRSRELIMAMDANRADIEFLPPVPRLTFPNLESYREECPPPDELAWPWFWQAIQKSTKLAVVSTFFVNRAIPFSQLTTWEIRCIHRFKDVDDFLDVARSCKALQSLTLSGSRKLPGTGDNLPVVVREVNLPSLRNLSICTYQDHYWLPSIFGSLVMPSLETRSFRHCAWHLPSALVDMVRRSSISLKQIRLTLMEGWRANSSGDPLLLDMLQAVPKLTSFELTLGGVATTKIRHYTTFVEEMASALLSKFKDKSRDFLPQLEYFSLELPCVTLNMQLVERILEVAAARQRAPHPFSEFRLVRITDGTELDEFVMGPELIERIRVLEESGVKVVVTCRPRFKFYNT</sequence>
<keyword evidence="2" id="KW-1185">Reference proteome</keyword>
<gene>
    <name evidence="1" type="ORF">E1B28_006950</name>
</gene>
<dbReference type="Proteomes" id="UP001049176">
    <property type="component" value="Chromosome 4"/>
</dbReference>
<proteinExistence type="predicted"/>